<dbReference type="AlphaFoldDB" id="A0A1Y2HAP4"/>
<dbReference type="PROSITE" id="PS00626">
    <property type="entry name" value="RCC1_2"/>
    <property type="match status" value="1"/>
</dbReference>
<protein>
    <submittedName>
        <fullName evidence="1">Uncharacterized protein</fullName>
    </submittedName>
</protein>
<sequence>RRACGGQVLWATFLNQVGRTSGFFSTVSTSRASVLRVVEKAACGGRHALLVYVANGHQREPRPLFQVSAPSLTNMASEELSPQLQARD</sequence>
<proteinExistence type="predicted"/>
<feature type="non-terminal residue" evidence="1">
    <location>
        <position position="1"/>
    </location>
</feature>
<dbReference type="EMBL" id="MCFL01000057">
    <property type="protein sequence ID" value="ORZ31649.1"/>
    <property type="molecule type" value="Genomic_DNA"/>
</dbReference>
<dbReference type="Proteomes" id="UP000193411">
    <property type="component" value="Unassembled WGS sequence"/>
</dbReference>
<name>A0A1Y2HAP4_9FUNG</name>
<reference evidence="1 2" key="1">
    <citation type="submission" date="2016-07" db="EMBL/GenBank/DDBJ databases">
        <title>Pervasive Adenine N6-methylation of Active Genes in Fungi.</title>
        <authorList>
            <consortium name="DOE Joint Genome Institute"/>
            <person name="Mondo S.J."/>
            <person name="Dannebaum R.O."/>
            <person name="Kuo R.C."/>
            <person name="Labutti K."/>
            <person name="Haridas S."/>
            <person name="Kuo A."/>
            <person name="Salamov A."/>
            <person name="Ahrendt S.R."/>
            <person name="Lipzen A."/>
            <person name="Sullivan W."/>
            <person name="Andreopoulos W.B."/>
            <person name="Clum A."/>
            <person name="Lindquist E."/>
            <person name="Daum C."/>
            <person name="Ramamoorthy G.K."/>
            <person name="Gryganskyi A."/>
            <person name="Culley D."/>
            <person name="Magnuson J.K."/>
            <person name="James T.Y."/>
            <person name="O'Malley M.A."/>
            <person name="Stajich J.E."/>
            <person name="Spatafora J.W."/>
            <person name="Visel A."/>
            <person name="Grigoriev I.V."/>
        </authorList>
    </citation>
    <scope>NUCLEOTIDE SEQUENCE [LARGE SCALE GENOMIC DNA]</scope>
    <source>
        <strain evidence="1 2">PL171</strain>
    </source>
</reference>
<gene>
    <name evidence="1" type="ORF">BCR44DRAFT_1441925</name>
</gene>
<evidence type="ECO:0000313" key="1">
    <source>
        <dbReference type="EMBL" id="ORZ31649.1"/>
    </source>
</evidence>
<organism evidence="1 2">
    <name type="scientific">Catenaria anguillulae PL171</name>
    <dbReference type="NCBI Taxonomy" id="765915"/>
    <lineage>
        <taxon>Eukaryota</taxon>
        <taxon>Fungi</taxon>
        <taxon>Fungi incertae sedis</taxon>
        <taxon>Blastocladiomycota</taxon>
        <taxon>Blastocladiomycetes</taxon>
        <taxon>Blastocladiales</taxon>
        <taxon>Catenariaceae</taxon>
        <taxon>Catenaria</taxon>
    </lineage>
</organism>
<dbReference type="InterPro" id="IPR000408">
    <property type="entry name" value="Reg_chr_condens"/>
</dbReference>
<evidence type="ECO:0000313" key="2">
    <source>
        <dbReference type="Proteomes" id="UP000193411"/>
    </source>
</evidence>
<accession>A0A1Y2HAP4</accession>
<comment type="caution">
    <text evidence="1">The sequence shown here is derived from an EMBL/GenBank/DDBJ whole genome shotgun (WGS) entry which is preliminary data.</text>
</comment>
<keyword evidence="2" id="KW-1185">Reference proteome</keyword>